<name>A0AAV6TUI1_9ARAC</name>
<sequence length="72" mass="8189">MNNLDLEYFFARKRVPKKNKCKTNPSYVITKIKAAVPFSDDNKNSRVEWFAVGGAEILHQGTSSFHVARGLF</sequence>
<dbReference type="EMBL" id="JAFNEN010001027">
    <property type="protein sequence ID" value="KAG8175339.1"/>
    <property type="molecule type" value="Genomic_DNA"/>
</dbReference>
<organism evidence="1 2">
    <name type="scientific">Oedothorax gibbosus</name>
    <dbReference type="NCBI Taxonomy" id="931172"/>
    <lineage>
        <taxon>Eukaryota</taxon>
        <taxon>Metazoa</taxon>
        <taxon>Ecdysozoa</taxon>
        <taxon>Arthropoda</taxon>
        <taxon>Chelicerata</taxon>
        <taxon>Arachnida</taxon>
        <taxon>Araneae</taxon>
        <taxon>Araneomorphae</taxon>
        <taxon>Entelegynae</taxon>
        <taxon>Araneoidea</taxon>
        <taxon>Linyphiidae</taxon>
        <taxon>Erigoninae</taxon>
        <taxon>Oedothorax</taxon>
    </lineage>
</organism>
<evidence type="ECO:0000313" key="1">
    <source>
        <dbReference type="EMBL" id="KAG8175339.1"/>
    </source>
</evidence>
<evidence type="ECO:0000313" key="2">
    <source>
        <dbReference type="Proteomes" id="UP000827092"/>
    </source>
</evidence>
<proteinExistence type="predicted"/>
<reference evidence="1 2" key="1">
    <citation type="journal article" date="2022" name="Nat. Ecol. Evol.">
        <title>A masculinizing supergene underlies an exaggerated male reproductive morph in a spider.</title>
        <authorList>
            <person name="Hendrickx F."/>
            <person name="De Corte Z."/>
            <person name="Sonet G."/>
            <person name="Van Belleghem S.M."/>
            <person name="Kostlbacher S."/>
            <person name="Vangestel C."/>
        </authorList>
    </citation>
    <scope>NUCLEOTIDE SEQUENCE [LARGE SCALE GENOMIC DNA]</scope>
    <source>
        <strain evidence="1">W744_W776</strain>
    </source>
</reference>
<keyword evidence="2" id="KW-1185">Reference proteome</keyword>
<protein>
    <submittedName>
        <fullName evidence="1">Uncharacterized protein</fullName>
    </submittedName>
</protein>
<comment type="caution">
    <text evidence="1">The sequence shown here is derived from an EMBL/GenBank/DDBJ whole genome shotgun (WGS) entry which is preliminary data.</text>
</comment>
<dbReference type="Proteomes" id="UP000827092">
    <property type="component" value="Unassembled WGS sequence"/>
</dbReference>
<dbReference type="AlphaFoldDB" id="A0AAV6TUI1"/>
<accession>A0AAV6TUI1</accession>
<gene>
    <name evidence="1" type="ORF">JTE90_015552</name>
</gene>